<gene>
    <name evidence="2" type="ORF">GCM10007852_23250</name>
</gene>
<protein>
    <submittedName>
        <fullName evidence="2">Acetyltransferase</fullName>
    </submittedName>
</protein>
<keyword evidence="3" id="KW-1185">Reference proteome</keyword>
<dbReference type="PROSITE" id="PS51184">
    <property type="entry name" value="JMJC"/>
    <property type="match status" value="1"/>
</dbReference>
<dbReference type="SUPFAM" id="SSF51197">
    <property type="entry name" value="Clavaminate synthase-like"/>
    <property type="match status" value="1"/>
</dbReference>
<dbReference type="SMART" id="SM00558">
    <property type="entry name" value="JmjC"/>
    <property type="match status" value="1"/>
</dbReference>
<dbReference type="Gene3D" id="2.60.120.650">
    <property type="entry name" value="Cupin"/>
    <property type="match status" value="1"/>
</dbReference>
<evidence type="ECO:0000313" key="2">
    <source>
        <dbReference type="EMBL" id="GLR71417.1"/>
    </source>
</evidence>
<dbReference type="EMBL" id="BSOT01000006">
    <property type="protein sequence ID" value="GLR71417.1"/>
    <property type="molecule type" value="Genomic_DNA"/>
</dbReference>
<dbReference type="Proteomes" id="UP001156601">
    <property type="component" value="Unassembled WGS sequence"/>
</dbReference>
<comment type="caution">
    <text evidence="2">The sequence shown here is derived from an EMBL/GenBank/DDBJ whole genome shotgun (WGS) entry which is preliminary data.</text>
</comment>
<sequence length="351" mass="39723">MMSDSTNVFPVSSMPSVKTLEGITPQNIPPSVFSSETPIILKGLIREWTLVKKGLENPNTAVEYLKSHYNGKPSGAYFGSPDIAGRYFYNEDLSDCNFSIKKTQLNEFLDNIIKHLDDTKPPSFYIASNDINQHFPSLLTSNNLHFDKTVFGNVEPRASIWIGNKTLVSCHYDVLSNMACCAIGHRRFTLFPPDQIENLYPGPFHPTPGGQVVSMVDFKDPDFAKYPKFRTALAHGMIADLSPGDALFLPTMWWHQVEGFDKFNTLVNYWWTPAPPMMGQANTVLMHALLSLRDQPSIEKSAWKHIFDYYIFASPDLAREHLPEHAWGILGESSDLRVRQLKANILNKLNR</sequence>
<dbReference type="InterPro" id="IPR003347">
    <property type="entry name" value="JmjC_dom"/>
</dbReference>
<feature type="domain" description="JmjC" evidence="1">
    <location>
        <begin position="110"/>
        <end position="288"/>
    </location>
</feature>
<dbReference type="RefSeq" id="WP_284217778.1">
    <property type="nucleotide sequence ID" value="NZ_BSOT01000006.1"/>
</dbReference>
<dbReference type="PANTHER" id="PTHR12461:SF105">
    <property type="entry name" value="HYPOXIA-INDUCIBLE FACTOR 1-ALPHA INHIBITOR"/>
    <property type="match status" value="1"/>
</dbReference>
<organism evidence="2 3">
    <name type="scientific">Agaribacter marinus</name>
    <dbReference type="NCBI Taxonomy" id="1431249"/>
    <lineage>
        <taxon>Bacteria</taxon>
        <taxon>Pseudomonadati</taxon>
        <taxon>Pseudomonadota</taxon>
        <taxon>Gammaproteobacteria</taxon>
        <taxon>Alteromonadales</taxon>
        <taxon>Alteromonadaceae</taxon>
        <taxon>Agaribacter</taxon>
    </lineage>
</organism>
<name>A0AA37WIS4_9ALTE</name>
<reference evidence="2" key="1">
    <citation type="journal article" date="2014" name="Int. J. Syst. Evol. Microbiol.">
        <title>Complete genome sequence of Corynebacterium casei LMG S-19264T (=DSM 44701T), isolated from a smear-ripened cheese.</title>
        <authorList>
            <consortium name="US DOE Joint Genome Institute (JGI-PGF)"/>
            <person name="Walter F."/>
            <person name="Albersmeier A."/>
            <person name="Kalinowski J."/>
            <person name="Ruckert C."/>
        </authorList>
    </citation>
    <scope>NUCLEOTIDE SEQUENCE</scope>
    <source>
        <strain evidence="2">NBRC 110023</strain>
    </source>
</reference>
<dbReference type="InterPro" id="IPR041667">
    <property type="entry name" value="Cupin_8"/>
</dbReference>
<dbReference type="Pfam" id="PF13621">
    <property type="entry name" value="Cupin_8"/>
    <property type="match status" value="1"/>
</dbReference>
<evidence type="ECO:0000259" key="1">
    <source>
        <dbReference type="PROSITE" id="PS51184"/>
    </source>
</evidence>
<evidence type="ECO:0000313" key="3">
    <source>
        <dbReference type="Proteomes" id="UP001156601"/>
    </source>
</evidence>
<proteinExistence type="predicted"/>
<dbReference type="AlphaFoldDB" id="A0AA37WIS4"/>
<reference evidence="2" key="2">
    <citation type="submission" date="2023-01" db="EMBL/GenBank/DDBJ databases">
        <title>Draft genome sequence of Agaribacter marinus strain NBRC 110023.</title>
        <authorList>
            <person name="Sun Q."/>
            <person name="Mori K."/>
        </authorList>
    </citation>
    <scope>NUCLEOTIDE SEQUENCE</scope>
    <source>
        <strain evidence="2">NBRC 110023</strain>
    </source>
</reference>
<accession>A0AA37WIS4</accession>
<dbReference type="PANTHER" id="PTHR12461">
    <property type="entry name" value="HYPOXIA-INDUCIBLE FACTOR 1 ALPHA INHIBITOR-RELATED"/>
    <property type="match status" value="1"/>
</dbReference>